<feature type="region of interest" description="Disordered" evidence="1">
    <location>
        <begin position="573"/>
        <end position="604"/>
    </location>
</feature>
<feature type="compositionally biased region" description="Polar residues" evidence="1">
    <location>
        <begin position="624"/>
        <end position="653"/>
    </location>
</feature>
<feature type="region of interest" description="Disordered" evidence="1">
    <location>
        <begin position="624"/>
        <end position="664"/>
    </location>
</feature>
<evidence type="ECO:0000313" key="3">
    <source>
        <dbReference type="Proteomes" id="UP000696485"/>
    </source>
</evidence>
<feature type="region of interest" description="Disordered" evidence="1">
    <location>
        <begin position="374"/>
        <end position="411"/>
    </location>
</feature>
<feature type="compositionally biased region" description="Basic and acidic residues" evidence="1">
    <location>
        <begin position="229"/>
        <end position="238"/>
    </location>
</feature>
<name>A0A9P5SPB3_9FUNG</name>
<reference evidence="2" key="1">
    <citation type="journal article" date="2020" name="Fungal Divers.">
        <title>Resolving the Mortierellaceae phylogeny through synthesis of multi-gene phylogenetics and phylogenomics.</title>
        <authorList>
            <person name="Vandepol N."/>
            <person name="Liber J."/>
            <person name="Desiro A."/>
            <person name="Na H."/>
            <person name="Kennedy M."/>
            <person name="Barry K."/>
            <person name="Grigoriev I.V."/>
            <person name="Miller A.N."/>
            <person name="O'Donnell K."/>
            <person name="Stajich J.E."/>
            <person name="Bonito G."/>
        </authorList>
    </citation>
    <scope>NUCLEOTIDE SEQUENCE</scope>
    <source>
        <strain evidence="2">NVP1</strain>
    </source>
</reference>
<evidence type="ECO:0000256" key="1">
    <source>
        <dbReference type="SAM" id="MobiDB-lite"/>
    </source>
</evidence>
<feature type="region of interest" description="Disordered" evidence="1">
    <location>
        <begin position="1"/>
        <end position="25"/>
    </location>
</feature>
<protein>
    <submittedName>
        <fullName evidence="2">Uncharacterized protein</fullName>
    </submittedName>
</protein>
<evidence type="ECO:0000313" key="2">
    <source>
        <dbReference type="EMBL" id="KAF9333102.1"/>
    </source>
</evidence>
<feature type="compositionally biased region" description="Low complexity" evidence="1">
    <location>
        <begin position="239"/>
        <end position="248"/>
    </location>
</feature>
<feature type="region of interest" description="Disordered" evidence="1">
    <location>
        <begin position="423"/>
        <end position="508"/>
    </location>
</feature>
<feature type="region of interest" description="Disordered" evidence="1">
    <location>
        <begin position="194"/>
        <end position="270"/>
    </location>
</feature>
<dbReference type="EMBL" id="JAAAUY010000221">
    <property type="protein sequence ID" value="KAF9333102.1"/>
    <property type="molecule type" value="Genomic_DNA"/>
</dbReference>
<feature type="region of interest" description="Disordered" evidence="1">
    <location>
        <begin position="690"/>
        <end position="720"/>
    </location>
</feature>
<feature type="compositionally biased region" description="Acidic residues" evidence="1">
    <location>
        <begin position="325"/>
        <end position="343"/>
    </location>
</feature>
<feature type="compositionally biased region" description="Polar residues" evidence="1">
    <location>
        <begin position="209"/>
        <end position="228"/>
    </location>
</feature>
<feature type="compositionally biased region" description="Polar residues" evidence="1">
    <location>
        <begin position="1053"/>
        <end position="1072"/>
    </location>
</feature>
<feature type="compositionally biased region" description="Low complexity" evidence="1">
    <location>
        <begin position="574"/>
        <end position="590"/>
    </location>
</feature>
<comment type="caution">
    <text evidence="2">The sequence shown here is derived from an EMBL/GenBank/DDBJ whole genome shotgun (WGS) entry which is preliminary data.</text>
</comment>
<dbReference type="AlphaFoldDB" id="A0A9P5SPB3"/>
<accession>A0A9P5SPB3</accession>
<gene>
    <name evidence="2" type="ORF">BG006_004015</name>
</gene>
<feature type="region of interest" description="Disordered" evidence="1">
    <location>
        <begin position="1031"/>
        <end position="1114"/>
    </location>
</feature>
<proteinExistence type="predicted"/>
<sequence>MSSSFSSTIASSSSSPSKRHNDQCSQPTVARILEQELFLQNQNQIALDKAIHSTMETMDYPATENDILSSTTANLNELSKASLDYFSTFTASPAKMSQLQGLITSLHTLLSDQSYAMGDLRTQLDEIQEVLNRVQPKQDTLTSQERLIVHNAQMMKNLAEEVIAAKVEKRDSGFQDSLTAKSPLMVSLAALRSLNAPDTPPPIARTPPSYSQRPSSMTPSLSSINTDRQYTHDDDRSSRPSSVSSSYRRQQKKKRPSLRQLESLGGQGRYEEESNAAFDRICSLLTHLITDASTAVGTAADGTLPNIPLPQMSPLESDFEQTSGSEEDDVEEYENRGEEEEEEINDMAIAQHEEQLLEDEEMDDHHRLYLSESPAHSFDDENQSEDNRSGFNSLRRYRTGSRSSLRPDRSANRLSSLFMELQNTQSDDPTLEDPDKSSGVIGSLGDELSTESERKPRKSTSSTSLRGKIRRLSVITKKTSMEIASPPAPLATESPVTPRHRSSFSSLRSARLQLPRTDELQESRQAEVELDRTVETIDGLTRELVAVATHQNWMQLKLQRTLQFQKQQVEQIESSLSSTSTTSTDLRSQSMASTGDQDPSHPLEDLSRSLKQVAISVGKVIASTTKPNHTLSSSSVPSEQGTPKTRLPQQKGNLSRVDGRTVTKPRFSGKEFSKYFQELEKIAALGSKLGFGKGDESHENDDTEDSQRQEPFEDPQQDQELFSHESATFTATTGPSSPTSMGPPDLEDFAAQCRLLTRALVLPFVQLTHHAMTSQDSVLALSPTTSRAMDQSTEWESLSMDESFEQRSLHSRDTSYHSATEENFSPCMSPGTYQSSTACRSSTSPLSWPSSPLFSGTDLDSILRNNSGELSSDSIVKAKTIISTGLYLIHLLYWTVLFVIGSLVLDPWLAETAGQQVIRIVDQVREALADAGIGAPRTEGQGAKILGTIEEPSFFARSDEHLYECHQDSGDLEMERVSLDSCWDSEQIGPLASLTPIVEQDHSEHLTAARVQALEDRAIEVAVGFETLKQRLSGPSSPVSTSRPGSGLWGRQDSFQSTSSAFSNTPSVTGTISPEPDKMSGGGLMRSGSWVGPRRRRLTHAKDSKTRRFSSTSRTPAMPVVVPRSVEGLVGNGRRPRPMSHWGSFGPTFDIGVSPPSVHSSGSPLCSTASSSTTLSEWTTVGVSGIAKDTGLVATATATMPATVNVVPVVSNNTPRSRRNSM</sequence>
<feature type="compositionally biased region" description="Polar residues" evidence="1">
    <location>
        <begin position="1033"/>
        <end position="1044"/>
    </location>
</feature>
<keyword evidence="3" id="KW-1185">Reference proteome</keyword>
<dbReference type="Proteomes" id="UP000696485">
    <property type="component" value="Unassembled WGS sequence"/>
</dbReference>
<organism evidence="2 3">
    <name type="scientific">Podila minutissima</name>
    <dbReference type="NCBI Taxonomy" id="64525"/>
    <lineage>
        <taxon>Eukaryota</taxon>
        <taxon>Fungi</taxon>
        <taxon>Fungi incertae sedis</taxon>
        <taxon>Mucoromycota</taxon>
        <taxon>Mortierellomycotina</taxon>
        <taxon>Mortierellomycetes</taxon>
        <taxon>Mortierellales</taxon>
        <taxon>Mortierellaceae</taxon>
        <taxon>Podila</taxon>
    </lineage>
</organism>
<feature type="region of interest" description="Disordered" evidence="1">
    <location>
        <begin position="305"/>
        <end position="343"/>
    </location>
</feature>
<feature type="compositionally biased region" description="Low complexity" evidence="1">
    <location>
        <begin position="1"/>
        <end position="16"/>
    </location>
</feature>